<dbReference type="Gene3D" id="1.10.10.10">
    <property type="entry name" value="Winged helix-like DNA-binding domain superfamily/Winged helix DNA-binding domain"/>
    <property type="match status" value="1"/>
</dbReference>
<sequence>MPDGTKFSLKSENKKRTVLPLVGSAFEPGGAKEAIERIQDKELSEIAQAELYFFSAQAENCVKIVENYLSSEDIMLRLSADMLYTFANLTLGNAREAQSSREDVYKCLKWAFQEDETNEKKASCVFAFYVISIFIHIPPEENIPPLEKYIPYLPIGQRLFASSLLAHETYLRMEYAKAQGIVQSAMLMSDGTYPISMIYLNCVAAMCQINLREQEEAKKSVSFAWEMARKDGFLEPFIEYHGLLQGVLEACIRKSEPEVYKKLVDGVIAFSRGWMKIHNPKMQKAVTDLLTPLEYSIAMLACRDWTNQEIGEHLGLSVNTVKHYVSRILEKLHIDKRDKIKEFVNQ</sequence>
<keyword evidence="6" id="KW-1185">Reference proteome</keyword>
<dbReference type="Pfam" id="PF00196">
    <property type="entry name" value="GerE"/>
    <property type="match status" value="1"/>
</dbReference>
<accession>A0ABR7PCK3</accession>
<keyword evidence="2" id="KW-0238">DNA-binding</keyword>
<dbReference type="PANTHER" id="PTHR44688">
    <property type="entry name" value="DNA-BINDING TRANSCRIPTIONAL ACTIVATOR DEVR_DOSR"/>
    <property type="match status" value="1"/>
</dbReference>
<proteinExistence type="predicted"/>
<evidence type="ECO:0000256" key="2">
    <source>
        <dbReference type="ARBA" id="ARBA00023125"/>
    </source>
</evidence>
<keyword evidence="3" id="KW-0804">Transcription</keyword>
<dbReference type="InterPro" id="IPR036388">
    <property type="entry name" value="WH-like_DNA-bd_sf"/>
</dbReference>
<protein>
    <submittedName>
        <fullName evidence="5">Helix-turn-helix transcriptional regulator</fullName>
    </submittedName>
</protein>
<dbReference type="InterPro" id="IPR000792">
    <property type="entry name" value="Tscrpt_reg_LuxR_C"/>
</dbReference>
<evidence type="ECO:0000313" key="5">
    <source>
        <dbReference type="EMBL" id="MBC8629076.1"/>
    </source>
</evidence>
<dbReference type="InterPro" id="IPR016032">
    <property type="entry name" value="Sig_transdc_resp-reg_C-effctor"/>
</dbReference>
<evidence type="ECO:0000256" key="1">
    <source>
        <dbReference type="ARBA" id="ARBA00023015"/>
    </source>
</evidence>
<keyword evidence="1" id="KW-0805">Transcription regulation</keyword>
<dbReference type="SUPFAM" id="SSF46894">
    <property type="entry name" value="C-terminal effector domain of the bipartite response regulators"/>
    <property type="match status" value="1"/>
</dbReference>
<evidence type="ECO:0000256" key="3">
    <source>
        <dbReference type="ARBA" id="ARBA00023163"/>
    </source>
</evidence>
<dbReference type="Proteomes" id="UP000661649">
    <property type="component" value="Unassembled WGS sequence"/>
</dbReference>
<dbReference type="SMART" id="SM00421">
    <property type="entry name" value="HTH_LUXR"/>
    <property type="match status" value="1"/>
</dbReference>
<dbReference type="EMBL" id="JACRTP010000004">
    <property type="protein sequence ID" value="MBC8629076.1"/>
    <property type="molecule type" value="Genomic_DNA"/>
</dbReference>
<feature type="domain" description="HTH luxR-type" evidence="4">
    <location>
        <begin position="304"/>
        <end position="331"/>
    </location>
</feature>
<dbReference type="PANTHER" id="PTHR44688:SF16">
    <property type="entry name" value="DNA-BINDING TRANSCRIPTIONAL ACTIVATOR DEVR_DOSR"/>
    <property type="match status" value="1"/>
</dbReference>
<name>A0ABR7PCK3_9FIRM</name>
<evidence type="ECO:0000313" key="6">
    <source>
        <dbReference type="Proteomes" id="UP000661649"/>
    </source>
</evidence>
<evidence type="ECO:0000259" key="4">
    <source>
        <dbReference type="PROSITE" id="PS00622"/>
    </source>
</evidence>
<comment type="caution">
    <text evidence="5">The sequence shown here is derived from an EMBL/GenBank/DDBJ whole genome shotgun (WGS) entry which is preliminary data.</text>
</comment>
<dbReference type="PROSITE" id="PS00622">
    <property type="entry name" value="HTH_LUXR_1"/>
    <property type="match status" value="1"/>
</dbReference>
<reference evidence="5 6" key="1">
    <citation type="submission" date="2020-08" db="EMBL/GenBank/DDBJ databases">
        <title>Genome public.</title>
        <authorList>
            <person name="Liu C."/>
            <person name="Sun Q."/>
        </authorList>
    </citation>
    <scope>NUCLEOTIDE SEQUENCE [LARGE SCALE GENOMIC DNA]</scope>
    <source>
        <strain evidence="5 6">3_YM_SP_D4_24.mj</strain>
    </source>
</reference>
<gene>
    <name evidence="5" type="ORF">H8712_10720</name>
</gene>
<organism evidence="5 6">
    <name type="scientific">Blautia stercoris</name>
    <dbReference type="NCBI Taxonomy" id="871664"/>
    <lineage>
        <taxon>Bacteria</taxon>
        <taxon>Bacillati</taxon>
        <taxon>Bacillota</taxon>
        <taxon>Clostridia</taxon>
        <taxon>Lachnospirales</taxon>
        <taxon>Lachnospiraceae</taxon>
        <taxon>Blautia</taxon>
    </lineage>
</organism>